<dbReference type="SMART" id="SM00382">
    <property type="entry name" value="AAA"/>
    <property type="match status" value="1"/>
</dbReference>
<dbReference type="SUPFAM" id="SSF90123">
    <property type="entry name" value="ABC transporter transmembrane region"/>
    <property type="match status" value="1"/>
</dbReference>
<evidence type="ECO:0000256" key="7">
    <source>
        <dbReference type="SAM" id="Phobius"/>
    </source>
</evidence>
<keyword evidence="2 7" id="KW-0812">Transmembrane</keyword>
<feature type="transmembrane region" description="Helical" evidence="7">
    <location>
        <begin position="137"/>
        <end position="154"/>
    </location>
</feature>
<evidence type="ECO:0000256" key="1">
    <source>
        <dbReference type="ARBA" id="ARBA00004651"/>
    </source>
</evidence>
<dbReference type="InterPro" id="IPR027417">
    <property type="entry name" value="P-loop_NTPase"/>
</dbReference>
<evidence type="ECO:0000256" key="2">
    <source>
        <dbReference type="ARBA" id="ARBA00022692"/>
    </source>
</evidence>
<dbReference type="Gene3D" id="3.40.50.300">
    <property type="entry name" value="P-loop containing nucleotide triphosphate hydrolases"/>
    <property type="match status" value="1"/>
</dbReference>
<name>A0ABT1SMK6_9FIRM</name>
<organism evidence="10 11">
    <name type="scientific">Massilicoli timonensis</name>
    <dbReference type="NCBI Taxonomy" id="2015901"/>
    <lineage>
        <taxon>Bacteria</taxon>
        <taxon>Bacillati</taxon>
        <taxon>Bacillota</taxon>
        <taxon>Erysipelotrichia</taxon>
        <taxon>Erysipelotrichales</taxon>
        <taxon>Erysipelotrichaceae</taxon>
        <taxon>Massilicoli</taxon>
    </lineage>
</organism>
<proteinExistence type="predicted"/>
<evidence type="ECO:0000313" key="11">
    <source>
        <dbReference type="Proteomes" id="UP001524435"/>
    </source>
</evidence>
<comment type="subcellular location">
    <subcellularLocation>
        <location evidence="1">Cell membrane</location>
        <topology evidence="1">Multi-pass membrane protein</topology>
    </subcellularLocation>
</comment>
<dbReference type="PROSITE" id="PS50929">
    <property type="entry name" value="ABC_TM1F"/>
    <property type="match status" value="1"/>
</dbReference>
<dbReference type="PROSITE" id="PS50893">
    <property type="entry name" value="ABC_TRANSPORTER_2"/>
    <property type="match status" value="1"/>
</dbReference>
<feature type="transmembrane region" description="Helical" evidence="7">
    <location>
        <begin position="21"/>
        <end position="41"/>
    </location>
</feature>
<dbReference type="PANTHER" id="PTHR43394:SF1">
    <property type="entry name" value="ATP-BINDING CASSETTE SUB-FAMILY B MEMBER 10, MITOCHONDRIAL"/>
    <property type="match status" value="1"/>
</dbReference>
<comment type="caution">
    <text evidence="10">The sequence shown here is derived from an EMBL/GenBank/DDBJ whole genome shotgun (WGS) entry which is preliminary data.</text>
</comment>
<accession>A0ABT1SMK6</accession>
<dbReference type="Pfam" id="PF00664">
    <property type="entry name" value="ABC_membrane"/>
    <property type="match status" value="1"/>
</dbReference>
<dbReference type="Proteomes" id="UP001524435">
    <property type="component" value="Unassembled WGS sequence"/>
</dbReference>
<dbReference type="CDD" id="cd18781">
    <property type="entry name" value="ABC_6TM_AarD_CydDC_like"/>
    <property type="match status" value="1"/>
</dbReference>
<evidence type="ECO:0000256" key="5">
    <source>
        <dbReference type="ARBA" id="ARBA00022989"/>
    </source>
</evidence>
<protein>
    <submittedName>
        <fullName evidence="10">ABC transporter ATP-binding protein/permease</fullName>
    </submittedName>
</protein>
<keyword evidence="5 7" id="KW-1133">Transmembrane helix</keyword>
<reference evidence="10 11" key="1">
    <citation type="submission" date="2022-06" db="EMBL/GenBank/DDBJ databases">
        <title>Isolation of gut microbiota from human fecal samples.</title>
        <authorList>
            <person name="Pamer E.G."/>
            <person name="Barat B."/>
            <person name="Waligurski E."/>
            <person name="Medina S."/>
            <person name="Paddock L."/>
            <person name="Mostad J."/>
        </authorList>
    </citation>
    <scope>NUCLEOTIDE SEQUENCE [LARGE SCALE GENOMIC DNA]</scope>
    <source>
        <strain evidence="10 11">DFI.6.1</strain>
    </source>
</reference>
<keyword evidence="11" id="KW-1185">Reference proteome</keyword>
<evidence type="ECO:0000256" key="3">
    <source>
        <dbReference type="ARBA" id="ARBA00022741"/>
    </source>
</evidence>
<dbReference type="InterPro" id="IPR003593">
    <property type="entry name" value="AAA+_ATPase"/>
</dbReference>
<dbReference type="InterPro" id="IPR036640">
    <property type="entry name" value="ABC1_TM_sf"/>
</dbReference>
<evidence type="ECO:0000259" key="9">
    <source>
        <dbReference type="PROSITE" id="PS50929"/>
    </source>
</evidence>
<dbReference type="InterPro" id="IPR039421">
    <property type="entry name" value="Type_1_exporter"/>
</dbReference>
<evidence type="ECO:0000256" key="6">
    <source>
        <dbReference type="ARBA" id="ARBA00023136"/>
    </source>
</evidence>
<feature type="domain" description="ABC transmembrane type-1" evidence="9">
    <location>
        <begin position="29"/>
        <end position="301"/>
    </location>
</feature>
<sequence>MINRRLIKEAGDSLRYVKYHVGCQWIMLVMNVGMMGIFAWMLERLYKRELTAAALAISVLVFGVLLLVRYFGNVLLMKYSELAARDVKEKLRIKIMEKLFRLGSAYHEKVATSEIVQVSVEGITQLETYFGMYLPQFFYSMLAPLTLFGALAFLSWQAALVLLICVPLIPLSIVVVQKLAKRLLAKYWGQYTTMGDHFLENLQGMTTLKIYEADARKQQQMKEEAETFRRVTMRVLIMQLNSITIMDIVAFGGAAIGMLCALYQYQSGQLSISAAILFFLVSAEFFLPMRTLGSYFHIAMNGMAASDRMFALLDLQEGEDGEQDIVEAKELVMEHVSFAYEKEVPILEDVSLVLQKGKSVAVVGESGSGKSTIASLLMGKRSADQGLIKLNDIPLAKIKQAAFYRQVTLVSHNSYLFAGSVRENLLAADPDADDAKLWEVLKQVDLDAFIRSQGGLSFVLREKGGNLSGGQCQRLALARALLHNSSIYLFDEATSNIDVESETIINEQIKALSKQKTTLIISHRLANVQECDVIHVLEKGRIKESGTHEELLAKAGLYAKMWHTQQYLEKGAYLDEAKQC</sequence>
<dbReference type="PROSITE" id="PS00211">
    <property type="entry name" value="ABC_TRANSPORTER_1"/>
    <property type="match status" value="1"/>
</dbReference>
<dbReference type="InterPro" id="IPR011527">
    <property type="entry name" value="ABC1_TM_dom"/>
</dbReference>
<evidence type="ECO:0000259" key="8">
    <source>
        <dbReference type="PROSITE" id="PS50893"/>
    </source>
</evidence>
<dbReference type="GO" id="GO:0005524">
    <property type="term" value="F:ATP binding"/>
    <property type="evidence" value="ECO:0007669"/>
    <property type="project" value="UniProtKB-KW"/>
</dbReference>
<dbReference type="RefSeq" id="WP_256198107.1">
    <property type="nucleotide sequence ID" value="NZ_JANGCH010000011.1"/>
</dbReference>
<dbReference type="InterPro" id="IPR017871">
    <property type="entry name" value="ABC_transporter-like_CS"/>
</dbReference>
<feature type="transmembrane region" description="Helical" evidence="7">
    <location>
        <begin position="270"/>
        <end position="287"/>
    </location>
</feature>
<evidence type="ECO:0000313" key="10">
    <source>
        <dbReference type="EMBL" id="MCQ5122243.1"/>
    </source>
</evidence>
<keyword evidence="3" id="KW-0547">Nucleotide-binding</keyword>
<dbReference type="Gene3D" id="1.20.1560.10">
    <property type="entry name" value="ABC transporter type 1, transmembrane domain"/>
    <property type="match status" value="1"/>
</dbReference>
<gene>
    <name evidence="10" type="ORF">NE663_08230</name>
</gene>
<feature type="domain" description="ABC transporter" evidence="8">
    <location>
        <begin position="331"/>
        <end position="564"/>
    </location>
</feature>
<feature type="transmembrane region" description="Helical" evidence="7">
    <location>
        <begin position="160"/>
        <end position="180"/>
    </location>
</feature>
<dbReference type="InterPro" id="IPR003439">
    <property type="entry name" value="ABC_transporter-like_ATP-bd"/>
</dbReference>
<keyword evidence="4 10" id="KW-0067">ATP-binding</keyword>
<dbReference type="PANTHER" id="PTHR43394">
    <property type="entry name" value="ATP-DEPENDENT PERMEASE MDL1, MITOCHONDRIAL"/>
    <property type="match status" value="1"/>
</dbReference>
<keyword evidence="6 7" id="KW-0472">Membrane</keyword>
<feature type="transmembrane region" description="Helical" evidence="7">
    <location>
        <begin position="53"/>
        <end position="72"/>
    </location>
</feature>
<dbReference type="Pfam" id="PF00005">
    <property type="entry name" value="ABC_tran"/>
    <property type="match status" value="1"/>
</dbReference>
<evidence type="ECO:0000256" key="4">
    <source>
        <dbReference type="ARBA" id="ARBA00022840"/>
    </source>
</evidence>
<dbReference type="SUPFAM" id="SSF52540">
    <property type="entry name" value="P-loop containing nucleoside triphosphate hydrolases"/>
    <property type="match status" value="1"/>
</dbReference>
<dbReference type="EMBL" id="JANGCH010000011">
    <property type="protein sequence ID" value="MCQ5122243.1"/>
    <property type="molecule type" value="Genomic_DNA"/>
</dbReference>
<feature type="transmembrane region" description="Helical" evidence="7">
    <location>
        <begin position="243"/>
        <end position="264"/>
    </location>
</feature>